<evidence type="ECO:0000313" key="1">
    <source>
        <dbReference type="EMBL" id="NYT50772.1"/>
    </source>
</evidence>
<dbReference type="PANTHER" id="PTHR48228">
    <property type="entry name" value="SUCCINYL-COA--D-CITRAMALATE COA-TRANSFERASE"/>
    <property type="match status" value="1"/>
</dbReference>
<dbReference type="PANTHER" id="PTHR48228:SF5">
    <property type="entry name" value="ALPHA-METHYLACYL-COA RACEMASE"/>
    <property type="match status" value="1"/>
</dbReference>
<keyword evidence="1" id="KW-0808">Transferase</keyword>
<proteinExistence type="predicted"/>
<sequence>MIAALDGIRVIDFTTLLPGPLATLMMAECGADVVKIERPGTGDEMREYGPYVNGQSVPFMQLNRGKRSLTLDLKCREGVERALSLAKEADILIEQFRPGVMEALGLGYEAIKRINPEIIYCSITGYGQEGSHARIAGHDLNYAASAGLLLLNIGEGEKPVLPHVPLADIAGGSYPALFNILLALRRRSAGGGGMHIDISMTHGLAPLMYGAMARLEAPHSQDERVFSGGSPRYQIYTTSDQQYFAVAAVEDRFWRTFCALAKIDLDADIETVSKRISQEPLQYWVDTFEGVDVCCSQVRSVAEYQSSGLFSATGRSVELAGAQVNELPLPLSMDLRVADKVKPAPVIEGREQVLNWLER</sequence>
<dbReference type="InterPro" id="IPR050509">
    <property type="entry name" value="CoA-transferase_III"/>
</dbReference>
<dbReference type="GO" id="GO:0016740">
    <property type="term" value="F:transferase activity"/>
    <property type="evidence" value="ECO:0007669"/>
    <property type="project" value="UniProtKB-KW"/>
</dbReference>
<dbReference type="InterPro" id="IPR044855">
    <property type="entry name" value="CoA-Trfase_III_dom3_sf"/>
</dbReference>
<dbReference type="EMBL" id="JACCEM010000008">
    <property type="protein sequence ID" value="NYT50772.1"/>
    <property type="molecule type" value="Genomic_DNA"/>
</dbReference>
<dbReference type="InterPro" id="IPR003673">
    <property type="entry name" value="CoA-Trfase_fam_III"/>
</dbReference>
<gene>
    <name evidence="1" type="ORF">H0A72_15745</name>
</gene>
<dbReference type="InterPro" id="IPR023606">
    <property type="entry name" value="CoA-Trfase_III_dom_1_sf"/>
</dbReference>
<dbReference type="RefSeq" id="WP_180157039.1">
    <property type="nucleotide sequence ID" value="NZ_JACCEM010000008.1"/>
</dbReference>
<reference evidence="1 2" key="1">
    <citation type="submission" date="2020-07" db="EMBL/GenBank/DDBJ databases">
        <title>Taxonomic revisions and descriptions of new bacterial species based on genomic comparisons in the high-G+C-content subgroup of the family Alcaligenaceae.</title>
        <authorList>
            <person name="Szabo A."/>
            <person name="Felfoldi T."/>
        </authorList>
    </citation>
    <scope>NUCLEOTIDE SEQUENCE [LARGE SCALE GENOMIC DNA]</scope>
    <source>
        <strain evidence="1 2">LMG 24012</strain>
    </source>
</reference>
<protein>
    <submittedName>
        <fullName evidence="1">CoA transferase</fullName>
    </submittedName>
</protein>
<accession>A0A853G4M6</accession>
<dbReference type="AlphaFoldDB" id="A0A853G4M6"/>
<dbReference type="SUPFAM" id="SSF89796">
    <property type="entry name" value="CoA-transferase family III (CaiB/BaiF)"/>
    <property type="match status" value="1"/>
</dbReference>
<organism evidence="1 2">
    <name type="scientific">Parapusillimonas granuli</name>
    <dbReference type="NCBI Taxonomy" id="380911"/>
    <lineage>
        <taxon>Bacteria</taxon>
        <taxon>Pseudomonadati</taxon>
        <taxon>Pseudomonadota</taxon>
        <taxon>Betaproteobacteria</taxon>
        <taxon>Burkholderiales</taxon>
        <taxon>Alcaligenaceae</taxon>
        <taxon>Parapusillimonas</taxon>
    </lineage>
</organism>
<dbReference type="Pfam" id="PF02515">
    <property type="entry name" value="CoA_transf_3"/>
    <property type="match status" value="1"/>
</dbReference>
<evidence type="ECO:0000313" key="2">
    <source>
        <dbReference type="Proteomes" id="UP000559809"/>
    </source>
</evidence>
<name>A0A853G4M6_9BURK</name>
<dbReference type="Gene3D" id="3.30.1540.10">
    <property type="entry name" value="formyl-coa transferase, domain 3"/>
    <property type="match status" value="1"/>
</dbReference>
<comment type="caution">
    <text evidence="1">The sequence shown here is derived from an EMBL/GenBank/DDBJ whole genome shotgun (WGS) entry which is preliminary data.</text>
</comment>
<dbReference type="Gene3D" id="3.40.50.10540">
    <property type="entry name" value="Crotonobetainyl-coa:carnitine coa-transferase, domain 1"/>
    <property type="match status" value="1"/>
</dbReference>
<dbReference type="Proteomes" id="UP000559809">
    <property type="component" value="Unassembled WGS sequence"/>
</dbReference>
<keyword evidence="2" id="KW-1185">Reference proteome</keyword>